<feature type="chain" id="PRO_5034431687" description="TM7S3/TM198-like domain-containing protein" evidence="6">
    <location>
        <begin position="24"/>
        <end position="348"/>
    </location>
</feature>
<feature type="transmembrane region" description="Helical" evidence="5">
    <location>
        <begin position="194"/>
        <end position="216"/>
    </location>
</feature>
<keyword evidence="9" id="KW-1185">Reference proteome</keyword>
<feature type="transmembrane region" description="Helical" evidence="5">
    <location>
        <begin position="138"/>
        <end position="157"/>
    </location>
</feature>
<organism evidence="8 9">
    <name type="scientific">Pleurotus ostreatus</name>
    <name type="common">Oyster mushroom</name>
    <name type="synonym">White-rot fungus</name>
    <dbReference type="NCBI Taxonomy" id="5322"/>
    <lineage>
        <taxon>Eukaryota</taxon>
        <taxon>Fungi</taxon>
        <taxon>Dikarya</taxon>
        <taxon>Basidiomycota</taxon>
        <taxon>Agaricomycotina</taxon>
        <taxon>Agaricomycetes</taxon>
        <taxon>Agaricomycetidae</taxon>
        <taxon>Agaricales</taxon>
        <taxon>Pleurotineae</taxon>
        <taxon>Pleurotaceae</taxon>
        <taxon>Pleurotus</taxon>
    </lineage>
</organism>
<dbReference type="OrthoDB" id="3359595at2759"/>
<evidence type="ECO:0000256" key="5">
    <source>
        <dbReference type="SAM" id="Phobius"/>
    </source>
</evidence>
<evidence type="ECO:0000256" key="1">
    <source>
        <dbReference type="ARBA" id="ARBA00004141"/>
    </source>
</evidence>
<dbReference type="RefSeq" id="XP_036631234.1">
    <property type="nucleotide sequence ID" value="XM_036777614.1"/>
</dbReference>
<protein>
    <recommendedName>
        <fullName evidence="7">TM7S3/TM198-like domain-containing protein</fullName>
    </recommendedName>
</protein>
<keyword evidence="3 5" id="KW-1133">Transmembrane helix</keyword>
<feature type="transmembrane region" description="Helical" evidence="5">
    <location>
        <begin position="276"/>
        <end position="294"/>
    </location>
</feature>
<comment type="subcellular location">
    <subcellularLocation>
        <location evidence="1">Membrane</location>
        <topology evidence="1">Multi-pass membrane protein</topology>
    </subcellularLocation>
</comment>
<evidence type="ECO:0000256" key="2">
    <source>
        <dbReference type="ARBA" id="ARBA00022692"/>
    </source>
</evidence>
<feature type="signal peptide" evidence="6">
    <location>
        <begin position="1"/>
        <end position="23"/>
    </location>
</feature>
<sequence>MAASVRLKTLLFTLIYLFSTILASPITSTPISATLAPHVTLEPRRAPILNNVTGELKVFDPNTGALIPQGPATDGGGVGSSPAALVWIAFSIVVGAPLALAGLRGWRLTTATGTGLALAVCIWAGFINSVSDTGIADLTLTLIVLACFLLGGVIGAFNFGRVAGITCLGISGGVSAGIRIMLLREDLLIPGRESGMFIANWILIAALGVGGGAVLIWWQRTGIVVGCASAGTFLTALGIDLIINQQSGMSRGLRFLFDRNTSHIADILGGGYKPPVSTIVLMVVSLVLTPLLAYGQHRVFKEPFNRFSDDAVDLDSLNLGHEHQEKRATRLSVAWANTKTKVSSRFSL</sequence>
<dbReference type="GeneID" id="59377912"/>
<feature type="transmembrane region" description="Helical" evidence="5">
    <location>
        <begin position="84"/>
        <end position="101"/>
    </location>
</feature>
<accession>A0A8H6ZZF7</accession>
<feature type="domain" description="TM7S3/TM198-like" evidence="7">
    <location>
        <begin position="89"/>
        <end position="270"/>
    </location>
</feature>
<gene>
    <name evidence="8" type="ORF">PC9H_008094</name>
</gene>
<evidence type="ECO:0000256" key="4">
    <source>
        <dbReference type="ARBA" id="ARBA00023136"/>
    </source>
</evidence>
<evidence type="ECO:0000256" key="3">
    <source>
        <dbReference type="ARBA" id="ARBA00022989"/>
    </source>
</evidence>
<keyword evidence="4 5" id="KW-0472">Membrane</keyword>
<evidence type="ECO:0000313" key="9">
    <source>
        <dbReference type="Proteomes" id="UP000623687"/>
    </source>
</evidence>
<feature type="transmembrane region" description="Helical" evidence="5">
    <location>
        <begin position="223"/>
        <end position="243"/>
    </location>
</feature>
<dbReference type="VEuPathDB" id="FungiDB:PC9H_008094"/>
<feature type="transmembrane region" description="Helical" evidence="5">
    <location>
        <begin position="108"/>
        <end position="126"/>
    </location>
</feature>
<keyword evidence="2 5" id="KW-0812">Transmembrane</keyword>
<dbReference type="AlphaFoldDB" id="A0A8H6ZZF7"/>
<name>A0A8H6ZZF7_PLEOS</name>
<proteinExistence type="predicted"/>
<dbReference type="InterPro" id="IPR025256">
    <property type="entry name" value="TM7S3/TM198-like_dom"/>
</dbReference>
<evidence type="ECO:0000259" key="7">
    <source>
        <dbReference type="Pfam" id="PF13886"/>
    </source>
</evidence>
<dbReference type="Pfam" id="PF13886">
    <property type="entry name" value="TM7S3_TM198"/>
    <property type="match status" value="1"/>
</dbReference>
<dbReference type="Proteomes" id="UP000623687">
    <property type="component" value="Unassembled WGS sequence"/>
</dbReference>
<reference evidence="8" key="1">
    <citation type="submission" date="2019-07" db="EMBL/GenBank/DDBJ databases">
        <authorList>
            <person name="Palmer J.M."/>
        </authorList>
    </citation>
    <scope>NUCLEOTIDE SEQUENCE</scope>
    <source>
        <strain evidence="8">PC9</strain>
    </source>
</reference>
<dbReference type="GO" id="GO:0016020">
    <property type="term" value="C:membrane"/>
    <property type="evidence" value="ECO:0007669"/>
    <property type="project" value="UniProtKB-SubCell"/>
</dbReference>
<evidence type="ECO:0000313" key="8">
    <source>
        <dbReference type="EMBL" id="KAF7428862.1"/>
    </source>
</evidence>
<comment type="caution">
    <text evidence="8">The sequence shown here is derived from an EMBL/GenBank/DDBJ whole genome shotgun (WGS) entry which is preliminary data.</text>
</comment>
<keyword evidence="6" id="KW-0732">Signal</keyword>
<evidence type="ECO:0000256" key="6">
    <source>
        <dbReference type="SAM" id="SignalP"/>
    </source>
</evidence>
<dbReference type="EMBL" id="JACETU010000005">
    <property type="protein sequence ID" value="KAF7428862.1"/>
    <property type="molecule type" value="Genomic_DNA"/>
</dbReference>
<feature type="transmembrane region" description="Helical" evidence="5">
    <location>
        <begin position="162"/>
        <end position="182"/>
    </location>
</feature>